<dbReference type="InterPro" id="IPR001873">
    <property type="entry name" value="ENaC"/>
</dbReference>
<evidence type="ECO:0000256" key="1">
    <source>
        <dbReference type="ARBA" id="ARBA00004141"/>
    </source>
</evidence>
<keyword evidence="7 12" id="KW-0406">Ion transport</keyword>
<organism evidence="13 14">
    <name type="scientific">Myodes glareolus</name>
    <name type="common">Bank vole</name>
    <name type="synonym">Clethrionomys glareolus</name>
    <dbReference type="NCBI Taxonomy" id="447135"/>
    <lineage>
        <taxon>Eukaryota</taxon>
        <taxon>Metazoa</taxon>
        <taxon>Chordata</taxon>
        <taxon>Craniata</taxon>
        <taxon>Vertebrata</taxon>
        <taxon>Euteleostomi</taxon>
        <taxon>Mammalia</taxon>
        <taxon>Eutheria</taxon>
        <taxon>Euarchontoglires</taxon>
        <taxon>Glires</taxon>
        <taxon>Rodentia</taxon>
        <taxon>Myomorpha</taxon>
        <taxon>Muroidea</taxon>
        <taxon>Cricetidae</taxon>
        <taxon>Arvicolinae</taxon>
        <taxon>Myodes</taxon>
    </lineage>
</organism>
<dbReference type="PANTHER" id="PTHR11690:SF128">
    <property type="entry name" value="ACID-SENSING ION CHANNEL 2"/>
    <property type="match status" value="1"/>
</dbReference>
<evidence type="ECO:0000256" key="10">
    <source>
        <dbReference type="ARBA" id="ARBA00023201"/>
    </source>
</evidence>
<keyword evidence="6" id="KW-0915">Sodium</keyword>
<dbReference type="Gene3D" id="1.10.287.770">
    <property type="entry name" value="YojJ-like"/>
    <property type="match status" value="1"/>
</dbReference>
<evidence type="ECO:0000256" key="9">
    <source>
        <dbReference type="ARBA" id="ARBA00023180"/>
    </source>
</evidence>
<evidence type="ECO:0000256" key="11">
    <source>
        <dbReference type="ARBA" id="ARBA00023303"/>
    </source>
</evidence>
<dbReference type="FunFam" id="1.10.287.770:FF:000001">
    <property type="entry name" value="Acid-sensing ion channel subunit 1"/>
    <property type="match status" value="1"/>
</dbReference>
<evidence type="ECO:0000256" key="2">
    <source>
        <dbReference type="ARBA" id="ARBA00022448"/>
    </source>
</evidence>
<comment type="subcellular location">
    <subcellularLocation>
        <location evidence="1">Membrane</location>
        <topology evidence="1">Multi-pass membrane protein</topology>
    </subcellularLocation>
</comment>
<evidence type="ECO:0000256" key="12">
    <source>
        <dbReference type="RuleBase" id="RU000679"/>
    </source>
</evidence>
<gene>
    <name evidence="13" type="ORF">U0070_003461</name>
</gene>
<dbReference type="GO" id="GO:0005886">
    <property type="term" value="C:plasma membrane"/>
    <property type="evidence" value="ECO:0007669"/>
    <property type="project" value="TreeGrafter"/>
</dbReference>
<keyword evidence="5" id="KW-1133">Transmembrane helix</keyword>
<evidence type="ECO:0000256" key="8">
    <source>
        <dbReference type="ARBA" id="ARBA00023136"/>
    </source>
</evidence>
<sequence>MLTAVWYAEKQQPRYGTDPCANPPYHQHLTVWKVGSEVTFRSEDTDQWYPPDCPLKEASLCGYWDAPFCTPEQHKECAEPALGLLAEKDSNYCLCRTPCNLTRYNKELSMVKIPSKTSAKYLEKKFNKSEKYISENILVLDIFFEALNYETIEQKKAYEVAALLGDIGGQMGLFIGASILTILELFDYIYELIKEKLLDLLGKEEEEGSHDENMSTCETMPNHSETISHTVNVPLQTALGTLEEIAC</sequence>
<dbReference type="PANTHER" id="PTHR11690">
    <property type="entry name" value="AMILORIDE-SENSITIVE SODIUM CHANNEL-RELATED"/>
    <property type="match status" value="1"/>
</dbReference>
<evidence type="ECO:0000256" key="5">
    <source>
        <dbReference type="ARBA" id="ARBA00022989"/>
    </source>
</evidence>
<name>A0AAW0JUW1_MYOGA</name>
<keyword evidence="4 12" id="KW-0812">Transmembrane</keyword>
<keyword evidence="3 12" id="KW-0894">Sodium channel</keyword>
<comment type="caution">
    <text evidence="13">The sequence shown here is derived from an EMBL/GenBank/DDBJ whole genome shotgun (WGS) entry which is preliminary data.</text>
</comment>
<dbReference type="Proteomes" id="UP001488838">
    <property type="component" value="Unassembled WGS sequence"/>
</dbReference>
<keyword evidence="10 12" id="KW-0739">Sodium transport</keyword>
<keyword evidence="8" id="KW-0472">Membrane</keyword>
<dbReference type="AlphaFoldDB" id="A0AAW0JUW1"/>
<evidence type="ECO:0000313" key="14">
    <source>
        <dbReference type="Proteomes" id="UP001488838"/>
    </source>
</evidence>
<dbReference type="Pfam" id="PF00858">
    <property type="entry name" value="ASC"/>
    <property type="match status" value="1"/>
</dbReference>
<keyword evidence="9" id="KW-0325">Glycoprotein</keyword>
<reference evidence="13 14" key="1">
    <citation type="journal article" date="2023" name="bioRxiv">
        <title>Conserved and derived expression patterns and positive selection on dental genes reveal complex evolutionary context of ever-growing rodent molars.</title>
        <authorList>
            <person name="Calamari Z.T."/>
            <person name="Song A."/>
            <person name="Cohen E."/>
            <person name="Akter M."/>
            <person name="Roy R.D."/>
            <person name="Hallikas O."/>
            <person name="Christensen M.M."/>
            <person name="Li P."/>
            <person name="Marangoni P."/>
            <person name="Jernvall J."/>
            <person name="Klein O.D."/>
        </authorList>
    </citation>
    <scope>NUCLEOTIDE SEQUENCE [LARGE SCALE GENOMIC DNA]</scope>
    <source>
        <strain evidence="13">V071</strain>
    </source>
</reference>
<evidence type="ECO:0000256" key="6">
    <source>
        <dbReference type="ARBA" id="ARBA00023053"/>
    </source>
</evidence>
<evidence type="ECO:0000313" key="13">
    <source>
        <dbReference type="EMBL" id="KAK7830006.1"/>
    </source>
</evidence>
<evidence type="ECO:0000256" key="4">
    <source>
        <dbReference type="ARBA" id="ARBA00022692"/>
    </source>
</evidence>
<dbReference type="EMBL" id="JBBHLL010000019">
    <property type="protein sequence ID" value="KAK7830006.1"/>
    <property type="molecule type" value="Genomic_DNA"/>
</dbReference>
<evidence type="ECO:0000256" key="3">
    <source>
        <dbReference type="ARBA" id="ARBA00022461"/>
    </source>
</evidence>
<accession>A0AAW0JUW1</accession>
<protein>
    <submittedName>
        <fullName evidence="13">Uncharacterized protein</fullName>
    </submittedName>
</protein>
<keyword evidence="2 12" id="KW-0813">Transport</keyword>
<evidence type="ECO:0000256" key="7">
    <source>
        <dbReference type="ARBA" id="ARBA00023065"/>
    </source>
</evidence>
<proteinExistence type="inferred from homology"/>
<dbReference type="PRINTS" id="PR01078">
    <property type="entry name" value="AMINACHANNEL"/>
</dbReference>
<keyword evidence="11 12" id="KW-0407">Ion channel</keyword>
<dbReference type="GO" id="GO:0015280">
    <property type="term" value="F:ligand-gated sodium channel activity"/>
    <property type="evidence" value="ECO:0007669"/>
    <property type="project" value="TreeGrafter"/>
</dbReference>
<comment type="similarity">
    <text evidence="12">Belongs to the amiloride-sensitive sodium channel (TC 1.A.6) family.</text>
</comment>
<keyword evidence="14" id="KW-1185">Reference proteome</keyword>